<dbReference type="GO" id="GO:0030246">
    <property type="term" value="F:carbohydrate binding"/>
    <property type="evidence" value="ECO:0007669"/>
    <property type="project" value="InterPro"/>
</dbReference>
<evidence type="ECO:0000256" key="1">
    <source>
        <dbReference type="SAM" id="SignalP"/>
    </source>
</evidence>
<keyword evidence="1" id="KW-0732">Signal</keyword>
<dbReference type="EMBL" id="JAUSVL010000001">
    <property type="protein sequence ID" value="MDQ0290803.1"/>
    <property type="molecule type" value="Genomic_DNA"/>
</dbReference>
<dbReference type="SUPFAM" id="SSF49785">
    <property type="entry name" value="Galactose-binding domain-like"/>
    <property type="match status" value="1"/>
</dbReference>
<dbReference type="InterPro" id="IPR017853">
    <property type="entry name" value="GH"/>
</dbReference>
<gene>
    <name evidence="3" type="ORF">J3R75_002910</name>
</gene>
<feature type="chain" id="PRO_5042133094" description="Carbohydrate-binding domain-containing protein" evidence="1">
    <location>
        <begin position="24"/>
        <end position="1056"/>
    </location>
</feature>
<accession>A0AAE4AQ73</accession>
<dbReference type="GO" id="GO:0016052">
    <property type="term" value="P:carbohydrate catabolic process"/>
    <property type="evidence" value="ECO:0007669"/>
    <property type="project" value="InterPro"/>
</dbReference>
<dbReference type="GO" id="GO:0004553">
    <property type="term" value="F:hydrolase activity, hydrolyzing O-glycosyl compounds"/>
    <property type="evidence" value="ECO:0007669"/>
    <property type="project" value="InterPro"/>
</dbReference>
<feature type="domain" description="Carbohydrate-binding" evidence="2">
    <location>
        <begin position="878"/>
        <end position="1054"/>
    </location>
</feature>
<dbReference type="RefSeq" id="WP_307262715.1">
    <property type="nucleotide sequence ID" value="NZ_JAUSVL010000001.1"/>
</dbReference>
<organism evidence="3 4">
    <name type="scientific">Oligosphaera ethanolica</name>
    <dbReference type="NCBI Taxonomy" id="760260"/>
    <lineage>
        <taxon>Bacteria</taxon>
        <taxon>Pseudomonadati</taxon>
        <taxon>Lentisphaerota</taxon>
        <taxon>Oligosphaeria</taxon>
        <taxon>Oligosphaerales</taxon>
        <taxon>Oligosphaeraceae</taxon>
        <taxon>Oligosphaera</taxon>
    </lineage>
</organism>
<evidence type="ECO:0000259" key="2">
    <source>
        <dbReference type="Pfam" id="PF06452"/>
    </source>
</evidence>
<evidence type="ECO:0000313" key="4">
    <source>
        <dbReference type="Proteomes" id="UP001238163"/>
    </source>
</evidence>
<feature type="signal peptide" evidence="1">
    <location>
        <begin position="1"/>
        <end position="23"/>
    </location>
</feature>
<name>A0AAE4AQ73_9BACT</name>
<dbReference type="Pfam" id="PF06452">
    <property type="entry name" value="CBM9_1"/>
    <property type="match status" value="1"/>
</dbReference>
<evidence type="ECO:0000313" key="3">
    <source>
        <dbReference type="EMBL" id="MDQ0290803.1"/>
    </source>
</evidence>
<dbReference type="Proteomes" id="UP001238163">
    <property type="component" value="Unassembled WGS sequence"/>
</dbReference>
<dbReference type="Gene3D" id="3.20.20.80">
    <property type="entry name" value="Glycosidases"/>
    <property type="match status" value="1"/>
</dbReference>
<dbReference type="Gene3D" id="2.60.40.1190">
    <property type="match status" value="1"/>
</dbReference>
<proteinExistence type="predicted"/>
<dbReference type="SUPFAM" id="SSF49344">
    <property type="entry name" value="CBD9-like"/>
    <property type="match status" value="1"/>
</dbReference>
<dbReference type="AlphaFoldDB" id="A0AAE4AQ73"/>
<keyword evidence="4" id="KW-1185">Reference proteome</keyword>
<dbReference type="SUPFAM" id="SSF51445">
    <property type="entry name" value="(Trans)glycosidases"/>
    <property type="match status" value="1"/>
</dbReference>
<reference evidence="3" key="1">
    <citation type="submission" date="2023-07" db="EMBL/GenBank/DDBJ databases">
        <title>Genomic Encyclopedia of Type Strains, Phase IV (KMG-IV): sequencing the most valuable type-strain genomes for metagenomic binning, comparative biology and taxonomic classification.</title>
        <authorList>
            <person name="Goeker M."/>
        </authorList>
    </citation>
    <scope>NUCLEOTIDE SEQUENCE</scope>
    <source>
        <strain evidence="3">DSM 24202</strain>
    </source>
</reference>
<dbReference type="PANTHER" id="PTHR12631:SF10">
    <property type="entry name" value="BETA-XYLOSIDASE-LIKE PROTEIN-RELATED"/>
    <property type="match status" value="1"/>
</dbReference>
<dbReference type="PANTHER" id="PTHR12631">
    <property type="entry name" value="ALPHA-L-IDURONIDASE"/>
    <property type="match status" value="1"/>
</dbReference>
<protein>
    <recommendedName>
        <fullName evidence="2">Carbohydrate-binding domain-containing protein</fullName>
    </recommendedName>
</protein>
<dbReference type="InterPro" id="IPR051923">
    <property type="entry name" value="Glycosyl_Hydrolase_39"/>
</dbReference>
<comment type="caution">
    <text evidence="3">The sequence shown here is derived from an EMBL/GenBank/DDBJ whole genome shotgun (WGS) entry which is preliminary data.</text>
</comment>
<dbReference type="Gene3D" id="2.60.120.260">
    <property type="entry name" value="Galactose-binding domain-like"/>
    <property type="match status" value="1"/>
</dbReference>
<dbReference type="InterPro" id="IPR008979">
    <property type="entry name" value="Galactose-bd-like_sf"/>
</dbReference>
<dbReference type="InterPro" id="IPR010502">
    <property type="entry name" value="Carb-bd_dom_fam9"/>
</dbReference>
<sequence>MISQRLRSLLLLLAVSVSWPAIAQNAADQAPPPAVANLIFNASFELGDAGFGCMKFLRPDTNPELRYDRPVIDATTAASGKQSMRIPNGFVEETMFYGREFPWEPGADYTFSAWMKSTVDAHPVHIWLCTATWAGAHGNFTVGTEWTRYSFTFTAPAGRNNNIAHLSVWLALKNMTNCPAADLWVDDIQLNPGKEATPFAHGHAIDMAVSAPKLIEKTGDTVEVDLQCDLINYTAEPYSGTLTLAVVDDYSKKEVAAPTRPVTITPGEPLRVSCPVAIARYGSYRVQPRLSGPASANCHEGYFAVIGHYQSRPIDLDQDFCVGINLAGGIGSDARVRYGWQTLGGDVREEYVKLLAKMGCRIIRDHDICAKAFGWHINEPEEGRFDFTWADRITDLYLKYGIHPLPVLHGIHRPSSQPHRMGFKMLEEIGERKPVFLDNNHQSNAFAGDLLLGPDPLWRRYVRTVAERYRGRISHYEIFNEPNLYISPTDYMRFLKSASEELRRADPTCKVIGFCSTGDLAGAGKSADYLKPCFEQGGLDLADIVSFHPYDSRQLSSKNPADQMIDTYRALIREHGRDNPLWNTELYYLTDGKSDNPNIDDIPNRFLIDLGEGVRQSSCLPGYSPIFTTLLLEKSFAGVTRHAIESLPAPAYVINNALARHFESARPHAKLRWPLDTICYVYEGADGPLAAFWTYGTYTDLHVQLPAADGVALCDMFGNVLTPPDRIAPLSGEPYYLVASNNAKGEKITMAEFKQWLNGVQLGSENPIAADLRQLMATATTTTACLELRNCQNATVTGQVRVRADKGPFGPSTSFSIAPFALQVLQVPMVYTAEHGDNLLLAEITVGDQVLTKQATRRLPFVYDARPGMGEAVACHKRGKGWNLKRDLATTFQAGYDDQTLRLRIQVKDSAPSGPPNNRKSWEQDGLELFFDTRPDLLEGSLAEAERYHDKVGRIFVLPHEEPAKQLTFTPAGLPGLNTDAVRCHISQHDDGYDVELLIPRTSLDLTGPLAARCVGFELAVNDADGPELAPFQQTWNSWGNHFRNRLSFGIMRFVE</sequence>